<dbReference type="SUPFAM" id="SSF52540">
    <property type="entry name" value="P-loop containing nucleoside triphosphate hydrolases"/>
    <property type="match status" value="1"/>
</dbReference>
<dbReference type="KEGG" id="hbq:QI031_17930"/>
<feature type="domain" description="DNA helicase DnaB-like N-terminal" evidence="4">
    <location>
        <begin position="22"/>
        <end position="122"/>
    </location>
</feature>
<dbReference type="PANTHER" id="PTHR30153">
    <property type="entry name" value="REPLICATIVE DNA HELICASE DNAB"/>
    <property type="match status" value="1"/>
</dbReference>
<dbReference type="InterPro" id="IPR036185">
    <property type="entry name" value="DNA_heli_DnaB-like_N_sf"/>
</dbReference>
<dbReference type="InterPro" id="IPR016136">
    <property type="entry name" value="DNA_helicase_N/primase_C"/>
</dbReference>
<gene>
    <name evidence="5" type="ORF">QI031_17930</name>
</gene>
<dbReference type="PANTHER" id="PTHR30153:SF2">
    <property type="entry name" value="REPLICATIVE DNA HELICASE"/>
    <property type="match status" value="1"/>
</dbReference>
<protein>
    <submittedName>
        <fullName evidence="5">DnaB-like helicase N-terminal domain-containing protein</fullName>
    </submittedName>
</protein>
<dbReference type="Gene3D" id="1.10.860.10">
    <property type="entry name" value="DNAb Helicase, Chain A"/>
    <property type="match status" value="1"/>
</dbReference>
<feature type="region of interest" description="Disordered" evidence="3">
    <location>
        <begin position="1"/>
        <end position="23"/>
    </location>
</feature>
<evidence type="ECO:0000256" key="3">
    <source>
        <dbReference type="SAM" id="MobiDB-lite"/>
    </source>
</evidence>
<dbReference type="GO" id="GO:0006260">
    <property type="term" value="P:DNA replication"/>
    <property type="evidence" value="ECO:0007669"/>
    <property type="project" value="UniProtKB-KW"/>
</dbReference>
<feature type="region of interest" description="Disordered" evidence="3">
    <location>
        <begin position="653"/>
        <end position="683"/>
    </location>
</feature>
<accession>A0AAJ6P7I8</accession>
<evidence type="ECO:0000313" key="6">
    <source>
        <dbReference type="Proteomes" id="UP001223520"/>
    </source>
</evidence>
<dbReference type="AlphaFoldDB" id="A0AAJ6P7I8"/>
<name>A0AAJ6P7I8_9CYAN</name>
<dbReference type="InterPro" id="IPR007693">
    <property type="entry name" value="DNA_helicase_DnaB-like_N"/>
</dbReference>
<feature type="compositionally biased region" description="Polar residues" evidence="3">
    <location>
        <begin position="1"/>
        <end position="22"/>
    </location>
</feature>
<feature type="region of interest" description="Disordered" evidence="3">
    <location>
        <begin position="732"/>
        <end position="755"/>
    </location>
</feature>
<dbReference type="GO" id="GO:0003677">
    <property type="term" value="F:DNA binding"/>
    <property type="evidence" value="ECO:0007669"/>
    <property type="project" value="UniProtKB-KW"/>
</dbReference>
<keyword evidence="5" id="KW-0347">Helicase</keyword>
<dbReference type="InterPro" id="IPR027417">
    <property type="entry name" value="P-loop_NTPase"/>
</dbReference>
<keyword evidence="5" id="KW-0067">ATP-binding</keyword>
<dbReference type="Gene3D" id="3.40.50.300">
    <property type="entry name" value="P-loop containing nucleotide triphosphate hydrolases"/>
    <property type="match status" value="1"/>
</dbReference>
<organism evidence="5 6">
    <name type="scientific">Halotia branconii CENA392</name>
    <dbReference type="NCBI Taxonomy" id="1539056"/>
    <lineage>
        <taxon>Bacteria</taxon>
        <taxon>Bacillati</taxon>
        <taxon>Cyanobacteriota</taxon>
        <taxon>Cyanophyceae</taxon>
        <taxon>Nostocales</taxon>
        <taxon>Nodulariaceae</taxon>
        <taxon>Halotia</taxon>
    </lineage>
</organism>
<evidence type="ECO:0000256" key="2">
    <source>
        <dbReference type="ARBA" id="ARBA00023125"/>
    </source>
</evidence>
<keyword evidence="5" id="KW-0378">Hydrolase</keyword>
<keyword evidence="1" id="KW-0235">DNA replication</keyword>
<reference evidence="5 6" key="1">
    <citation type="journal article" date="2023" name="Limnol Oceanogr Lett">
        <title>Environmental adaptations by the intertidal Antarctic cyanobacterium Halotia branconii CENA392 as revealed using long-read genome sequencing.</title>
        <authorList>
            <person name="Dextro R.B."/>
            <person name="Delbaje E."/>
            <person name="Freitas P.N.N."/>
            <person name="Geraldes V."/>
            <person name="Pinto E."/>
            <person name="Long P.F."/>
            <person name="Fiore M.F."/>
        </authorList>
    </citation>
    <scope>NUCLEOTIDE SEQUENCE [LARGE SCALE GENOMIC DNA]</scope>
    <source>
        <strain evidence="5 6">CENA392</strain>
    </source>
</reference>
<sequence length="755" mass="84899">MVSSFSRLESTFDFSSQDNSLPPQEIEAEEKILGGILSDPSAIGRISEKLEPEHFYISAHKEIYQICLELAKKQQPTDLLTVTSYLTRQGLLERIGGRNKLADLVYRTVSAINIDHHAQLVIDSAFRRQLIKFSSYTRKLGHATEIEVSEAMSLFKENSTSLHELFSFQSKEDRETLEYNKMIEAIRQIELECLDPGKRLFKMSKLSKKLGQSIKDLENIYFKSLIHSENEGLISMQEIIELYGNEIRQWLIHGFLPKGTTVLLHAKGGTGKTRLSYDFFYHLATGTHWQGFPVTKKSRCLVIQTDESPNDMLSALEDRGFTDDMDIRYKTKWTTDHIQHLRQEIEEFRPDIVLIDSLTSVSRHSTFTENDTEYARPILLLRDIAQEFGCTILIIHHSNSNGESRGTKAIFNSVSEVWSLKRDDQNNADGLDRLLTIEKSRSRAPAAYRLRFEPEDKSWTCLGRADEDPASPNATIKDAIVQFLLDNRGTPFEAEEIAHAMGDNLNTVRKLCFQLVQDGIITRLKPKALGRGYSNLYLIGGETSDTSDTPKNQYRITSLNGKTALSAESDKSDPSATNIRDHFFSPVEARVTGESDPIPLKNALINESEISSKKSQILDFEDHLSPEPLPDIEKKVILISDPQSDPEVIQAIDPLRGQTPGSLKKGSDPSPTQAEPPEPQIKGELPLTDVSISLHPGDEVEVIAGQHWGQTLIVSSIDGTGIWLRKSTKGFAPPMANNGQPYQPHQLRKRNCGNE</sequence>
<dbReference type="RefSeq" id="WP_281481013.1">
    <property type="nucleotide sequence ID" value="NZ_CP124543.1"/>
</dbReference>
<dbReference type="Pfam" id="PF13481">
    <property type="entry name" value="AAA_25"/>
    <property type="match status" value="1"/>
</dbReference>
<dbReference type="Proteomes" id="UP001223520">
    <property type="component" value="Chromosome"/>
</dbReference>
<dbReference type="SUPFAM" id="SSF48024">
    <property type="entry name" value="N-terminal domain of DnaB helicase"/>
    <property type="match status" value="1"/>
</dbReference>
<dbReference type="GO" id="GO:0003678">
    <property type="term" value="F:DNA helicase activity"/>
    <property type="evidence" value="ECO:0007669"/>
    <property type="project" value="InterPro"/>
</dbReference>
<dbReference type="Pfam" id="PF00772">
    <property type="entry name" value="DnaB"/>
    <property type="match status" value="1"/>
</dbReference>
<dbReference type="GO" id="GO:0005524">
    <property type="term" value="F:ATP binding"/>
    <property type="evidence" value="ECO:0007669"/>
    <property type="project" value="InterPro"/>
</dbReference>
<dbReference type="EMBL" id="CP124543">
    <property type="protein sequence ID" value="WGV23685.1"/>
    <property type="molecule type" value="Genomic_DNA"/>
</dbReference>
<evidence type="ECO:0000259" key="4">
    <source>
        <dbReference type="Pfam" id="PF00772"/>
    </source>
</evidence>
<evidence type="ECO:0000313" key="5">
    <source>
        <dbReference type="EMBL" id="WGV23685.1"/>
    </source>
</evidence>
<keyword evidence="6" id="KW-1185">Reference proteome</keyword>
<evidence type="ECO:0000256" key="1">
    <source>
        <dbReference type="ARBA" id="ARBA00022705"/>
    </source>
</evidence>
<keyword evidence="5" id="KW-0547">Nucleotide-binding</keyword>
<dbReference type="GO" id="GO:0005829">
    <property type="term" value="C:cytosol"/>
    <property type="evidence" value="ECO:0007669"/>
    <property type="project" value="TreeGrafter"/>
</dbReference>
<proteinExistence type="predicted"/>
<feature type="compositionally biased region" description="Basic residues" evidence="3">
    <location>
        <begin position="746"/>
        <end position="755"/>
    </location>
</feature>
<keyword evidence="2" id="KW-0238">DNA-binding</keyword>